<proteinExistence type="predicted"/>
<evidence type="ECO:0000259" key="1">
    <source>
        <dbReference type="Pfam" id="PF01261"/>
    </source>
</evidence>
<dbReference type="RefSeq" id="WP_226391452.1">
    <property type="nucleotide sequence ID" value="NZ_JADCKB010000001.1"/>
</dbReference>
<organism evidence="2 3">
    <name type="scientific">Ructibacterium gallinarum</name>
    <dbReference type="NCBI Taxonomy" id="2779355"/>
    <lineage>
        <taxon>Bacteria</taxon>
        <taxon>Bacillati</taxon>
        <taxon>Bacillota</taxon>
        <taxon>Clostridia</taxon>
        <taxon>Eubacteriales</taxon>
        <taxon>Oscillospiraceae</taxon>
        <taxon>Ructibacterium</taxon>
    </lineage>
</organism>
<dbReference type="Gene3D" id="3.20.20.150">
    <property type="entry name" value="Divalent-metal-dependent TIM barrel enzymes"/>
    <property type="match status" value="1"/>
</dbReference>
<feature type="domain" description="Xylose isomerase-like TIM barrel" evidence="1">
    <location>
        <begin position="23"/>
        <end position="227"/>
    </location>
</feature>
<dbReference type="InterPro" id="IPR036237">
    <property type="entry name" value="Xyl_isomerase-like_sf"/>
</dbReference>
<dbReference type="Pfam" id="PF01261">
    <property type="entry name" value="AP_endonuc_2"/>
    <property type="match status" value="1"/>
</dbReference>
<keyword evidence="2" id="KW-0413">Isomerase</keyword>
<dbReference type="GO" id="GO:0016853">
    <property type="term" value="F:isomerase activity"/>
    <property type="evidence" value="ECO:0007669"/>
    <property type="project" value="UniProtKB-KW"/>
</dbReference>
<name>A0A9D5LYP5_9FIRM</name>
<keyword evidence="3" id="KW-1185">Reference proteome</keyword>
<dbReference type="PANTHER" id="PTHR12110:SF41">
    <property type="entry name" value="INOSOSE DEHYDRATASE"/>
    <property type="match status" value="1"/>
</dbReference>
<evidence type="ECO:0000313" key="2">
    <source>
        <dbReference type="EMBL" id="MBE5038886.1"/>
    </source>
</evidence>
<reference evidence="2" key="1">
    <citation type="submission" date="2020-10" db="EMBL/GenBank/DDBJ databases">
        <title>ChiBAC.</title>
        <authorList>
            <person name="Zenner C."/>
            <person name="Hitch T.C.A."/>
            <person name="Clavel T."/>
        </authorList>
    </citation>
    <scope>NUCLEOTIDE SEQUENCE</scope>
    <source>
        <strain evidence="2">DSM 107454</strain>
    </source>
</reference>
<dbReference type="AlphaFoldDB" id="A0A9D5LYP5"/>
<dbReference type="SUPFAM" id="SSF51658">
    <property type="entry name" value="Xylose isomerase-like"/>
    <property type="match status" value="1"/>
</dbReference>
<dbReference type="EMBL" id="JADCKB010000001">
    <property type="protein sequence ID" value="MBE5038886.1"/>
    <property type="molecule type" value="Genomic_DNA"/>
</dbReference>
<dbReference type="InterPro" id="IPR013022">
    <property type="entry name" value="Xyl_isomerase-like_TIM-brl"/>
</dbReference>
<protein>
    <submittedName>
        <fullName evidence="2">Sugar phosphate isomerase/epimerase</fullName>
    </submittedName>
</protein>
<dbReference type="Proteomes" id="UP000806542">
    <property type="component" value="Unassembled WGS sequence"/>
</dbReference>
<gene>
    <name evidence="2" type="ORF">INF28_00195</name>
</gene>
<accession>A0A9D5LYP5</accession>
<dbReference type="PANTHER" id="PTHR12110">
    <property type="entry name" value="HYDROXYPYRUVATE ISOMERASE"/>
    <property type="match status" value="1"/>
</dbReference>
<comment type="caution">
    <text evidence="2">The sequence shown here is derived from an EMBL/GenBank/DDBJ whole genome shotgun (WGS) entry which is preliminary data.</text>
</comment>
<evidence type="ECO:0000313" key="3">
    <source>
        <dbReference type="Proteomes" id="UP000806542"/>
    </source>
</evidence>
<sequence>MQYSLQLYSVVHAMEKDFKETVRHTAQIGYDGVEFAGFYDMNAADITQLLTENKLYCHSSHCSVDQFGDAFDKTLAFHREIGCKYIILPYYSFSSSKDIDKVVQLLNDAAEQAAPYGIKIGYHNHQHEFESIDGKRILDEIAARTCENVVIQLDVFWAAYAGIDPIAWIKKWGKKVEMIHLKQIDSNKENVDFPDGILDMKAIINAAAYAKEFTVEHERPEDEDAVIWKSVQRNIEYLKELNL</sequence>
<dbReference type="InterPro" id="IPR050312">
    <property type="entry name" value="IolE/XylAMocC-like"/>
</dbReference>